<feature type="domain" description="Glycine-rich" evidence="2">
    <location>
        <begin position="527"/>
        <end position="610"/>
    </location>
</feature>
<dbReference type="SMART" id="SM01411">
    <property type="entry name" value="Ephrin_rec_like"/>
    <property type="match status" value="2"/>
</dbReference>
<reference evidence="4" key="3">
    <citation type="submission" date="2016-03" db="UniProtKB">
        <authorList>
            <consortium name="EnsemblProtists"/>
        </authorList>
    </citation>
    <scope>IDENTIFICATION</scope>
</reference>
<dbReference type="EnsemblProtists" id="EKX43852">
    <property type="protein sequence ID" value="EKX43852"/>
    <property type="gene ID" value="GUITHDRAFT_110303"/>
</dbReference>
<dbReference type="Gene3D" id="2.10.50.10">
    <property type="entry name" value="Tumor Necrosis Factor Receptor, subunit A, domain 2"/>
    <property type="match status" value="1"/>
</dbReference>
<proteinExistence type="predicted"/>
<dbReference type="PaxDb" id="55529-EKX43852"/>
<evidence type="ECO:0000313" key="4">
    <source>
        <dbReference type="EnsemblProtists" id="EKX43852"/>
    </source>
</evidence>
<dbReference type="InterPro" id="IPR009030">
    <property type="entry name" value="Growth_fac_rcpt_cys_sf"/>
</dbReference>
<dbReference type="InterPro" id="IPR049304">
    <property type="entry name" value="Gly_rich_dom"/>
</dbReference>
<feature type="domain" description="Tyrosine-protein kinase ephrin type A/B receptor-like" evidence="1">
    <location>
        <begin position="103"/>
        <end position="137"/>
    </location>
</feature>
<keyword evidence="5" id="KW-1185">Reference proteome</keyword>
<evidence type="ECO:0000259" key="1">
    <source>
        <dbReference type="Pfam" id="PF07699"/>
    </source>
</evidence>
<dbReference type="Pfam" id="PF21722">
    <property type="entry name" value="Gly_rich_2"/>
    <property type="match status" value="1"/>
</dbReference>
<dbReference type="GeneID" id="17300436"/>
<dbReference type="KEGG" id="gtt:GUITHDRAFT_110303"/>
<dbReference type="Proteomes" id="UP000011087">
    <property type="component" value="Unassembled WGS sequence"/>
</dbReference>
<dbReference type="AlphaFoldDB" id="L1J6B9"/>
<dbReference type="Gene3D" id="2.60.120.200">
    <property type="match status" value="1"/>
</dbReference>
<evidence type="ECO:0000313" key="3">
    <source>
        <dbReference type="EMBL" id="EKX43852.1"/>
    </source>
</evidence>
<dbReference type="HOGENOM" id="CLU_427938_0_0_1"/>
<dbReference type="SUPFAM" id="SSF57184">
    <property type="entry name" value="Growth factor receptor domain"/>
    <property type="match status" value="1"/>
</dbReference>
<reference evidence="3 5" key="1">
    <citation type="journal article" date="2012" name="Nature">
        <title>Algal genomes reveal evolutionary mosaicism and the fate of nucleomorphs.</title>
        <authorList>
            <consortium name="DOE Joint Genome Institute"/>
            <person name="Curtis B.A."/>
            <person name="Tanifuji G."/>
            <person name="Burki F."/>
            <person name="Gruber A."/>
            <person name="Irimia M."/>
            <person name="Maruyama S."/>
            <person name="Arias M.C."/>
            <person name="Ball S.G."/>
            <person name="Gile G.H."/>
            <person name="Hirakawa Y."/>
            <person name="Hopkins J.F."/>
            <person name="Kuo A."/>
            <person name="Rensing S.A."/>
            <person name="Schmutz J."/>
            <person name="Symeonidi A."/>
            <person name="Elias M."/>
            <person name="Eveleigh R.J."/>
            <person name="Herman E.K."/>
            <person name="Klute M.J."/>
            <person name="Nakayama T."/>
            <person name="Obornik M."/>
            <person name="Reyes-Prieto A."/>
            <person name="Armbrust E.V."/>
            <person name="Aves S.J."/>
            <person name="Beiko R.G."/>
            <person name="Coutinho P."/>
            <person name="Dacks J.B."/>
            <person name="Durnford D.G."/>
            <person name="Fast N.M."/>
            <person name="Green B.R."/>
            <person name="Grisdale C.J."/>
            <person name="Hempel F."/>
            <person name="Henrissat B."/>
            <person name="Hoppner M.P."/>
            <person name="Ishida K."/>
            <person name="Kim E."/>
            <person name="Koreny L."/>
            <person name="Kroth P.G."/>
            <person name="Liu Y."/>
            <person name="Malik S.B."/>
            <person name="Maier U.G."/>
            <person name="McRose D."/>
            <person name="Mock T."/>
            <person name="Neilson J.A."/>
            <person name="Onodera N.T."/>
            <person name="Poole A.M."/>
            <person name="Pritham E.J."/>
            <person name="Richards T.A."/>
            <person name="Rocap G."/>
            <person name="Roy S.W."/>
            <person name="Sarai C."/>
            <person name="Schaack S."/>
            <person name="Shirato S."/>
            <person name="Slamovits C.H."/>
            <person name="Spencer D.F."/>
            <person name="Suzuki S."/>
            <person name="Worden A.Z."/>
            <person name="Zauner S."/>
            <person name="Barry K."/>
            <person name="Bell C."/>
            <person name="Bharti A.K."/>
            <person name="Crow J.A."/>
            <person name="Grimwood J."/>
            <person name="Kramer R."/>
            <person name="Lindquist E."/>
            <person name="Lucas S."/>
            <person name="Salamov A."/>
            <person name="McFadden G.I."/>
            <person name="Lane C.E."/>
            <person name="Keeling P.J."/>
            <person name="Gray M.W."/>
            <person name="Grigoriev I.V."/>
            <person name="Archibald J.M."/>
        </authorList>
    </citation>
    <scope>NUCLEOTIDE SEQUENCE</scope>
    <source>
        <strain evidence="3 5">CCMP2712</strain>
    </source>
</reference>
<name>L1J6B9_GUITC</name>
<sequence length="640" mass="68973">MSQVYIWDQTLTSDEMDNVMYAMMHYLDTGKSLKTLESASIAPIFGCSACPGNYTTVAMGSSLSQCACLAGYYDDGSGTSTCLQCPALTSSSFGSTSLSQCVCIHGYYDDGTGIRTCLRCPHLTTTRSVGATSLSQCVPYAPLVSYQFEDPNNLGYDSSGNGYNATNYGATQGPGRRGDGAAKFSAADTEQYMTMPNKIDFGIIQQSTGLTVAFWGYMTTFSSMYARFIDFGGGPNNESLAIYPNGAATAPLTFAVLDGATPINISYDWIPQYWHHIALSINPNDGSTDQNKISIWIDGLLVCNACQQGLLSSVTTVSSRQWYIAKANRANGKTDGSIDDFRIYNYPFTQFDVEQHYLPLYYPTGCLSQSYNPNALFAFYPELVASANFPGVANLNAAVSSPLTTFDDAFRQLVASDKYGTIVWVCYDCDLAHWLTFYKRILPVDPDWSMSQQFLYRWIADRNTPNIHVKFYTNEADYLADNSATLFDPSYFSMTYATISTSPSVAPTVIDSSYSYLTFTHVNGTRTNYSVTFPQDTVIDYLIIGGGGGGGANGGGGGGAGGLIYKTGVLVKKGTQASSGQQSSFNGDIAVGGGGGGGSNLGFETAGNGNSVREAEAEVQAELELERVAIKVEMVVQDWL</sequence>
<dbReference type="EMBL" id="JH993008">
    <property type="protein sequence ID" value="EKX43852.1"/>
    <property type="molecule type" value="Genomic_DNA"/>
</dbReference>
<dbReference type="RefSeq" id="XP_005830832.1">
    <property type="nucleotide sequence ID" value="XM_005830775.1"/>
</dbReference>
<evidence type="ECO:0000259" key="2">
    <source>
        <dbReference type="Pfam" id="PF21722"/>
    </source>
</evidence>
<evidence type="ECO:0000313" key="5">
    <source>
        <dbReference type="Proteomes" id="UP000011087"/>
    </source>
</evidence>
<dbReference type="SUPFAM" id="SSF49899">
    <property type="entry name" value="Concanavalin A-like lectins/glucanases"/>
    <property type="match status" value="1"/>
</dbReference>
<gene>
    <name evidence="3" type="ORF">GUITHDRAFT_110303</name>
</gene>
<dbReference type="Pfam" id="PF13385">
    <property type="entry name" value="Laminin_G_3"/>
    <property type="match status" value="1"/>
</dbReference>
<dbReference type="InterPro" id="IPR011641">
    <property type="entry name" value="Tyr-kin_ephrin_A/B_rcpt-like"/>
</dbReference>
<dbReference type="Pfam" id="PF07699">
    <property type="entry name" value="Ephrin_rec_like"/>
    <property type="match status" value="1"/>
</dbReference>
<protein>
    <submittedName>
        <fullName evidence="3 4">Uncharacterized protein</fullName>
    </submittedName>
</protein>
<accession>L1J6B9</accession>
<dbReference type="InterPro" id="IPR013320">
    <property type="entry name" value="ConA-like_dom_sf"/>
</dbReference>
<reference evidence="5" key="2">
    <citation type="submission" date="2012-11" db="EMBL/GenBank/DDBJ databases">
        <authorList>
            <person name="Kuo A."/>
            <person name="Curtis B.A."/>
            <person name="Tanifuji G."/>
            <person name="Burki F."/>
            <person name="Gruber A."/>
            <person name="Irimia M."/>
            <person name="Maruyama S."/>
            <person name="Arias M.C."/>
            <person name="Ball S.G."/>
            <person name="Gile G.H."/>
            <person name="Hirakawa Y."/>
            <person name="Hopkins J.F."/>
            <person name="Rensing S.A."/>
            <person name="Schmutz J."/>
            <person name="Symeonidi A."/>
            <person name="Elias M."/>
            <person name="Eveleigh R.J."/>
            <person name="Herman E.K."/>
            <person name="Klute M.J."/>
            <person name="Nakayama T."/>
            <person name="Obornik M."/>
            <person name="Reyes-Prieto A."/>
            <person name="Armbrust E.V."/>
            <person name="Aves S.J."/>
            <person name="Beiko R.G."/>
            <person name="Coutinho P."/>
            <person name="Dacks J.B."/>
            <person name="Durnford D.G."/>
            <person name="Fast N.M."/>
            <person name="Green B.R."/>
            <person name="Grisdale C."/>
            <person name="Hempe F."/>
            <person name="Henrissat B."/>
            <person name="Hoppner M.P."/>
            <person name="Ishida K.-I."/>
            <person name="Kim E."/>
            <person name="Koreny L."/>
            <person name="Kroth P.G."/>
            <person name="Liu Y."/>
            <person name="Malik S.-B."/>
            <person name="Maier U.G."/>
            <person name="McRose D."/>
            <person name="Mock T."/>
            <person name="Neilson J.A."/>
            <person name="Onodera N.T."/>
            <person name="Poole A.M."/>
            <person name="Pritham E.J."/>
            <person name="Richards T.A."/>
            <person name="Rocap G."/>
            <person name="Roy S.W."/>
            <person name="Sarai C."/>
            <person name="Schaack S."/>
            <person name="Shirato S."/>
            <person name="Slamovits C.H."/>
            <person name="Spencer D.F."/>
            <person name="Suzuki S."/>
            <person name="Worden A.Z."/>
            <person name="Zauner S."/>
            <person name="Barry K."/>
            <person name="Bell C."/>
            <person name="Bharti A.K."/>
            <person name="Crow J.A."/>
            <person name="Grimwood J."/>
            <person name="Kramer R."/>
            <person name="Lindquist E."/>
            <person name="Lucas S."/>
            <person name="Salamov A."/>
            <person name="McFadden G.I."/>
            <person name="Lane C.E."/>
            <person name="Keeling P.J."/>
            <person name="Gray M.W."/>
            <person name="Grigoriev I.V."/>
            <person name="Archibald J.M."/>
        </authorList>
    </citation>
    <scope>NUCLEOTIDE SEQUENCE</scope>
    <source>
        <strain evidence="5">CCMP2712</strain>
    </source>
</reference>
<organism evidence="3">
    <name type="scientific">Guillardia theta (strain CCMP2712)</name>
    <name type="common">Cryptophyte</name>
    <dbReference type="NCBI Taxonomy" id="905079"/>
    <lineage>
        <taxon>Eukaryota</taxon>
        <taxon>Cryptophyceae</taxon>
        <taxon>Pyrenomonadales</taxon>
        <taxon>Geminigeraceae</taxon>
        <taxon>Guillardia</taxon>
    </lineage>
</organism>